<keyword evidence="5" id="KW-1185">Reference proteome</keyword>
<keyword evidence="2" id="KW-0611">Plant defense</keyword>
<accession>A0A2Z6M6I6</accession>
<protein>
    <recommendedName>
        <fullName evidence="3">R13L1/DRL21-like LRR repeat region domain-containing protein</fullName>
    </recommendedName>
</protein>
<dbReference type="SUPFAM" id="SSF52058">
    <property type="entry name" value="L domain-like"/>
    <property type="match status" value="1"/>
</dbReference>
<proteinExistence type="predicted"/>
<dbReference type="InterPro" id="IPR032675">
    <property type="entry name" value="LRR_dom_sf"/>
</dbReference>
<gene>
    <name evidence="4" type="ORF">TSUD_222300</name>
</gene>
<dbReference type="GO" id="GO:0006952">
    <property type="term" value="P:defense response"/>
    <property type="evidence" value="ECO:0007669"/>
    <property type="project" value="UniProtKB-KW"/>
</dbReference>
<dbReference type="Pfam" id="PF25019">
    <property type="entry name" value="LRR_R13L1-DRL21"/>
    <property type="match status" value="1"/>
</dbReference>
<feature type="domain" description="R13L1/DRL21-like LRR repeat region" evidence="3">
    <location>
        <begin position="23"/>
        <end position="99"/>
    </location>
</feature>
<dbReference type="EMBL" id="DF973321">
    <property type="protein sequence ID" value="GAU25773.1"/>
    <property type="molecule type" value="Genomic_DNA"/>
</dbReference>
<evidence type="ECO:0000259" key="3">
    <source>
        <dbReference type="Pfam" id="PF25019"/>
    </source>
</evidence>
<evidence type="ECO:0000313" key="5">
    <source>
        <dbReference type="Proteomes" id="UP000242715"/>
    </source>
</evidence>
<reference evidence="5" key="1">
    <citation type="journal article" date="2017" name="Front. Plant Sci.">
        <title>Climate Clever Clovers: New Paradigm to Reduce the Environmental Footprint of Ruminants by Breeding Low Methanogenic Forages Utilizing Haplotype Variation.</title>
        <authorList>
            <person name="Kaur P."/>
            <person name="Appels R."/>
            <person name="Bayer P.E."/>
            <person name="Keeble-Gagnere G."/>
            <person name="Wang J."/>
            <person name="Hirakawa H."/>
            <person name="Shirasawa K."/>
            <person name="Vercoe P."/>
            <person name="Stefanova K."/>
            <person name="Durmic Z."/>
            <person name="Nichols P."/>
            <person name="Revell C."/>
            <person name="Isobe S.N."/>
            <person name="Edwards D."/>
            <person name="Erskine W."/>
        </authorList>
    </citation>
    <scope>NUCLEOTIDE SEQUENCE [LARGE SCALE GENOMIC DNA]</scope>
    <source>
        <strain evidence="5">cv. Daliak</strain>
    </source>
</reference>
<keyword evidence="1" id="KW-0433">Leucine-rich repeat</keyword>
<name>A0A2Z6M6I6_TRISU</name>
<dbReference type="OrthoDB" id="1435563at2759"/>
<evidence type="ECO:0000313" key="4">
    <source>
        <dbReference type="EMBL" id="GAU25773.1"/>
    </source>
</evidence>
<dbReference type="PANTHER" id="PTHR36766">
    <property type="entry name" value="PLANT BROAD-SPECTRUM MILDEW RESISTANCE PROTEIN RPW8"/>
    <property type="match status" value="1"/>
</dbReference>
<organism evidence="4 5">
    <name type="scientific">Trifolium subterraneum</name>
    <name type="common">Subterranean clover</name>
    <dbReference type="NCBI Taxonomy" id="3900"/>
    <lineage>
        <taxon>Eukaryota</taxon>
        <taxon>Viridiplantae</taxon>
        <taxon>Streptophyta</taxon>
        <taxon>Embryophyta</taxon>
        <taxon>Tracheophyta</taxon>
        <taxon>Spermatophyta</taxon>
        <taxon>Magnoliopsida</taxon>
        <taxon>eudicotyledons</taxon>
        <taxon>Gunneridae</taxon>
        <taxon>Pentapetalae</taxon>
        <taxon>rosids</taxon>
        <taxon>fabids</taxon>
        <taxon>Fabales</taxon>
        <taxon>Fabaceae</taxon>
        <taxon>Papilionoideae</taxon>
        <taxon>50 kb inversion clade</taxon>
        <taxon>NPAAA clade</taxon>
        <taxon>Hologalegina</taxon>
        <taxon>IRL clade</taxon>
        <taxon>Trifolieae</taxon>
        <taxon>Trifolium</taxon>
    </lineage>
</organism>
<dbReference type="Proteomes" id="UP000242715">
    <property type="component" value="Unassembled WGS sequence"/>
</dbReference>
<dbReference type="InterPro" id="IPR056789">
    <property type="entry name" value="LRR_R13L1-DRL21"/>
</dbReference>
<dbReference type="AlphaFoldDB" id="A0A2Z6M6I6"/>
<evidence type="ECO:0000256" key="1">
    <source>
        <dbReference type="ARBA" id="ARBA00022614"/>
    </source>
</evidence>
<dbReference type="PANTHER" id="PTHR36766:SF70">
    <property type="entry name" value="DISEASE RESISTANCE PROTEIN RGA4"/>
    <property type="match status" value="1"/>
</dbReference>
<evidence type="ECO:0000256" key="2">
    <source>
        <dbReference type="ARBA" id="ARBA00022821"/>
    </source>
</evidence>
<sequence>MPLCTNLVEELVLVDSNVRSMRETNTETETETTSETLLLPLSKLKSMIIERIEESPPQSWLNDFTSLKELHIRDCINLKSLPQGFKTLSSLQSLSIERCNEFDLENSEDQWKGLINLDSLTLRSIPKLTTLTRGFGNLICLKELRIYDCPSLTHLPETIDKLKSLRTLVIFECKSMDSLPKGMISLTSLHNLEITDCPLLLLRCQPDTGDDWPQIAQIKNKLVRETPQDLSGLL</sequence>
<dbReference type="Gene3D" id="3.80.10.10">
    <property type="entry name" value="Ribonuclease Inhibitor"/>
    <property type="match status" value="2"/>
</dbReference>